<reference evidence="1 2" key="1">
    <citation type="submission" date="2024-10" db="EMBL/GenBank/DDBJ databases">
        <authorList>
            <person name="Kim D."/>
        </authorList>
    </citation>
    <scope>NUCLEOTIDE SEQUENCE [LARGE SCALE GENOMIC DNA]</scope>
    <source>
        <strain evidence="1">BH-2024</strain>
    </source>
</reference>
<evidence type="ECO:0000313" key="1">
    <source>
        <dbReference type="EMBL" id="KAL3068396.1"/>
    </source>
</evidence>
<dbReference type="AlphaFoldDB" id="A0ABD2HTW5"/>
<accession>A0ABD2HTW5</accession>
<sequence>MRESVTTYAVGEQHFRAWIPSNERHREPFSFLVGLVNAALYLIDLSEDNGEDRGVLISLRAGGGVNKDAIRTHFHSVEFAAWFAQQFHCQFSFYDMTVPAEIEWHLALLTFNSLNEFTVHFRKAMKYCFGVLTNIEEGTDPGDVNANSDSSATTTTE</sequence>
<protein>
    <submittedName>
        <fullName evidence="1">Uncharacterized protein</fullName>
    </submittedName>
</protein>
<evidence type="ECO:0000313" key="2">
    <source>
        <dbReference type="Proteomes" id="UP001620626"/>
    </source>
</evidence>
<proteinExistence type="predicted"/>
<keyword evidence="2" id="KW-1185">Reference proteome</keyword>
<gene>
    <name evidence="1" type="ORF">niasHT_030687</name>
</gene>
<organism evidence="1 2">
    <name type="scientific">Heterodera trifolii</name>
    <dbReference type="NCBI Taxonomy" id="157864"/>
    <lineage>
        <taxon>Eukaryota</taxon>
        <taxon>Metazoa</taxon>
        <taxon>Ecdysozoa</taxon>
        <taxon>Nematoda</taxon>
        <taxon>Chromadorea</taxon>
        <taxon>Rhabditida</taxon>
        <taxon>Tylenchina</taxon>
        <taxon>Tylenchomorpha</taxon>
        <taxon>Tylenchoidea</taxon>
        <taxon>Heteroderidae</taxon>
        <taxon>Heteroderinae</taxon>
        <taxon>Heterodera</taxon>
    </lineage>
</organism>
<dbReference type="Proteomes" id="UP001620626">
    <property type="component" value="Unassembled WGS sequence"/>
</dbReference>
<name>A0ABD2HTW5_9BILA</name>
<comment type="caution">
    <text evidence="1">The sequence shown here is derived from an EMBL/GenBank/DDBJ whole genome shotgun (WGS) entry which is preliminary data.</text>
</comment>
<dbReference type="EMBL" id="JBICBT010001408">
    <property type="protein sequence ID" value="KAL3068396.1"/>
    <property type="molecule type" value="Genomic_DNA"/>
</dbReference>